<name>A0A9W6MMJ2_9PROT</name>
<accession>A0A9W6MMJ2</accession>
<dbReference type="Pfam" id="PF01722">
    <property type="entry name" value="BolA"/>
    <property type="match status" value="1"/>
</dbReference>
<dbReference type="RefSeq" id="WP_271185945.1">
    <property type="nucleotide sequence ID" value="NZ_BSFE01000002.1"/>
</dbReference>
<evidence type="ECO:0000313" key="4">
    <source>
        <dbReference type="Proteomes" id="UP001143486"/>
    </source>
</evidence>
<protein>
    <submittedName>
        <fullName evidence="3">ATP-binding protein</fullName>
    </submittedName>
</protein>
<gene>
    <name evidence="3" type="ORF">GCM10017621_10730</name>
</gene>
<dbReference type="InterPro" id="IPR036065">
    <property type="entry name" value="BolA-like_sf"/>
</dbReference>
<keyword evidence="3" id="KW-0067">ATP-binding</keyword>
<dbReference type="EMBL" id="BSFE01000002">
    <property type="protein sequence ID" value="GLK51565.1"/>
    <property type="molecule type" value="Genomic_DNA"/>
</dbReference>
<comment type="similarity">
    <text evidence="1 2">Belongs to the BolA/IbaG family.</text>
</comment>
<dbReference type="AlphaFoldDB" id="A0A9W6MMJ2"/>
<comment type="caution">
    <text evidence="3">The sequence shown here is derived from an EMBL/GenBank/DDBJ whole genome shotgun (WGS) entry which is preliminary data.</text>
</comment>
<dbReference type="InterPro" id="IPR050961">
    <property type="entry name" value="BolA/IbaG_stress_morph_reg"/>
</dbReference>
<proteinExistence type="inferred from homology"/>
<dbReference type="Proteomes" id="UP001143486">
    <property type="component" value="Unassembled WGS sequence"/>
</dbReference>
<dbReference type="GO" id="GO:0005524">
    <property type="term" value="F:ATP binding"/>
    <property type="evidence" value="ECO:0007669"/>
    <property type="project" value="UniProtKB-KW"/>
</dbReference>
<dbReference type="PANTHER" id="PTHR46229">
    <property type="entry name" value="BOLA TRANSCRIPTION REGULATOR"/>
    <property type="match status" value="1"/>
</dbReference>
<dbReference type="PIRSF" id="PIRSF003113">
    <property type="entry name" value="BolA"/>
    <property type="match status" value="1"/>
</dbReference>
<reference evidence="3" key="2">
    <citation type="submission" date="2023-01" db="EMBL/GenBank/DDBJ databases">
        <authorList>
            <person name="Sun Q."/>
            <person name="Evtushenko L."/>
        </authorList>
    </citation>
    <scope>NUCLEOTIDE SEQUENCE</scope>
    <source>
        <strain evidence="3">VKM B-1513</strain>
    </source>
</reference>
<evidence type="ECO:0000313" key="3">
    <source>
        <dbReference type="EMBL" id="GLK51565.1"/>
    </source>
</evidence>
<reference evidence="3" key="1">
    <citation type="journal article" date="2014" name="Int. J. Syst. Evol. Microbiol.">
        <title>Complete genome sequence of Corynebacterium casei LMG S-19264T (=DSM 44701T), isolated from a smear-ripened cheese.</title>
        <authorList>
            <consortium name="US DOE Joint Genome Institute (JGI-PGF)"/>
            <person name="Walter F."/>
            <person name="Albersmeier A."/>
            <person name="Kalinowski J."/>
            <person name="Ruckert C."/>
        </authorList>
    </citation>
    <scope>NUCLEOTIDE SEQUENCE</scope>
    <source>
        <strain evidence="3">VKM B-1513</strain>
    </source>
</reference>
<dbReference type="SUPFAM" id="SSF82657">
    <property type="entry name" value="BolA-like"/>
    <property type="match status" value="1"/>
</dbReference>
<dbReference type="Gene3D" id="3.30.300.90">
    <property type="entry name" value="BolA-like"/>
    <property type="match status" value="1"/>
</dbReference>
<sequence>MPMPAEDIVALIKAGIPDAQVEMEDLAGDNDHWKAVVTSESFRGKLRVAQHQMVYAALGDRMGGELHALALETRVPAG</sequence>
<dbReference type="PANTHER" id="PTHR46229:SF2">
    <property type="entry name" value="BOLA-LIKE PROTEIN 1"/>
    <property type="match status" value="1"/>
</dbReference>
<keyword evidence="4" id="KW-1185">Reference proteome</keyword>
<evidence type="ECO:0000256" key="1">
    <source>
        <dbReference type="ARBA" id="ARBA00005578"/>
    </source>
</evidence>
<organism evidence="3 4">
    <name type="scientific">Maricaulis virginensis</name>
    <dbReference type="NCBI Taxonomy" id="144022"/>
    <lineage>
        <taxon>Bacteria</taxon>
        <taxon>Pseudomonadati</taxon>
        <taxon>Pseudomonadota</taxon>
        <taxon>Alphaproteobacteria</taxon>
        <taxon>Maricaulales</taxon>
        <taxon>Maricaulaceae</taxon>
        <taxon>Maricaulis</taxon>
    </lineage>
</organism>
<dbReference type="InterPro" id="IPR002634">
    <property type="entry name" value="BolA"/>
</dbReference>
<evidence type="ECO:0000256" key="2">
    <source>
        <dbReference type="RuleBase" id="RU003860"/>
    </source>
</evidence>
<keyword evidence="3" id="KW-0547">Nucleotide-binding</keyword>